<evidence type="ECO:0000256" key="5">
    <source>
        <dbReference type="ARBA" id="ARBA00022827"/>
    </source>
</evidence>
<feature type="transmembrane region" description="Helical" evidence="6">
    <location>
        <begin position="153"/>
        <end position="174"/>
    </location>
</feature>
<dbReference type="GO" id="GO:0016020">
    <property type="term" value="C:membrane"/>
    <property type="evidence" value="ECO:0007669"/>
    <property type="project" value="UniProtKB-SubCell"/>
</dbReference>
<feature type="transmembrane region" description="Helical" evidence="6">
    <location>
        <begin position="94"/>
        <end position="116"/>
    </location>
</feature>
<keyword evidence="6" id="KW-0472">Membrane</keyword>
<proteinExistence type="inferred from homology"/>
<dbReference type="PANTHER" id="PTHR42877:SF7">
    <property type="entry name" value="FLAVIN-BINDING MONOOXYGENASE-RELATED"/>
    <property type="match status" value="1"/>
</dbReference>
<comment type="similarity">
    <text evidence="3">Belongs to the FAD-binding monooxygenase family.</text>
</comment>
<dbReference type="InterPro" id="IPR036259">
    <property type="entry name" value="MFS_trans_sf"/>
</dbReference>
<keyword evidence="4" id="KW-0285">Flavoprotein</keyword>
<gene>
    <name evidence="8" type="ORF">BDV30DRAFT_242782</name>
</gene>
<comment type="subcellular location">
    <subcellularLocation>
        <location evidence="2">Membrane</location>
        <topology evidence="2">Multi-pass membrane protein</topology>
    </subcellularLocation>
</comment>
<accession>A0A5N6IUZ6</accession>
<keyword evidence="6" id="KW-1133">Transmembrane helix</keyword>
<sequence>MAATDEKNYDRKNEECIENIDDIECKSAVNNPRAHLVPRPSEDEGDRLVWPMRLTALILFQVCWLAFLGTWNTAAINSAYSLLAEDLGASEVQASYQTTIVIALNGVGPFIWIPLANVYGRRFVYLITTFIGFATALGCGFVHSFGALVGIRAINGIFPVSMALGPATVTDLFFYHQRGRALRLLTVMLTSGSHFSGLFGGPVAKLLGWRWIFWITAAMNFVTLAIMVFGLPETMYYKPRLYSDTNTEPPKLSMAKYRELLRSWTSFPGVELKAKHFVIPADKYDCNKFIKYRHSSKAALWNEDKAKWEIQVENGDGVVFQDDVDVFINAGGVLNNWKWPNIEGIHNFKGKLIHSTWWDQEYDFTGKRVASISIGSSAPGINEPTANDPDIDTDYNFTPENRRIKNFQRVLVDRDVQKRAQELFRKSMTERLGNSEKGRKAAQYLLPDFPVGYRRQTPGPGFLKALTQDNVDMWWDDIARITEKGILIQSGEEKDYNIIICATGFDTLFKPLILLIGWNKVNLAST</sequence>
<feature type="transmembrane region" description="Helical" evidence="6">
    <location>
        <begin position="54"/>
        <end position="74"/>
    </location>
</feature>
<dbReference type="Pfam" id="PF07690">
    <property type="entry name" value="MFS_1"/>
    <property type="match status" value="1"/>
</dbReference>
<dbReference type="GO" id="GO:0022857">
    <property type="term" value="F:transmembrane transporter activity"/>
    <property type="evidence" value="ECO:0007669"/>
    <property type="project" value="InterPro"/>
</dbReference>
<dbReference type="InterPro" id="IPR011701">
    <property type="entry name" value="MFS"/>
</dbReference>
<dbReference type="EMBL" id="ML732854">
    <property type="protein sequence ID" value="KAB8269053.1"/>
    <property type="molecule type" value="Genomic_DNA"/>
</dbReference>
<dbReference type="Proteomes" id="UP000326289">
    <property type="component" value="Unassembled WGS sequence"/>
</dbReference>
<evidence type="ECO:0000256" key="3">
    <source>
        <dbReference type="ARBA" id="ARBA00010139"/>
    </source>
</evidence>
<dbReference type="PANTHER" id="PTHR42877">
    <property type="entry name" value="L-ORNITHINE N(5)-MONOOXYGENASE-RELATED"/>
    <property type="match status" value="1"/>
</dbReference>
<organism evidence="8 9">
    <name type="scientific">Aspergillus minisclerotigenes</name>
    <dbReference type="NCBI Taxonomy" id="656917"/>
    <lineage>
        <taxon>Eukaryota</taxon>
        <taxon>Fungi</taxon>
        <taxon>Dikarya</taxon>
        <taxon>Ascomycota</taxon>
        <taxon>Pezizomycotina</taxon>
        <taxon>Eurotiomycetes</taxon>
        <taxon>Eurotiomycetidae</taxon>
        <taxon>Eurotiales</taxon>
        <taxon>Aspergillaceae</taxon>
        <taxon>Aspergillus</taxon>
        <taxon>Aspergillus subgen. Circumdati</taxon>
    </lineage>
</organism>
<evidence type="ECO:0000256" key="6">
    <source>
        <dbReference type="SAM" id="Phobius"/>
    </source>
</evidence>
<evidence type="ECO:0000313" key="9">
    <source>
        <dbReference type="Proteomes" id="UP000326289"/>
    </source>
</evidence>
<keyword evidence="6" id="KW-0812">Transmembrane</keyword>
<dbReference type="InterPro" id="IPR036188">
    <property type="entry name" value="FAD/NAD-bd_sf"/>
</dbReference>
<dbReference type="Gene3D" id="1.20.1250.20">
    <property type="entry name" value="MFS general substrate transporter like domains"/>
    <property type="match status" value="1"/>
</dbReference>
<protein>
    <submittedName>
        <fullName evidence="8">Major facilitator superfamily domain-containing protein</fullName>
    </submittedName>
</protein>
<dbReference type="AlphaFoldDB" id="A0A5N6IUZ6"/>
<feature type="domain" description="Major facilitator superfamily (MFS) profile" evidence="7">
    <location>
        <begin position="58"/>
        <end position="526"/>
    </location>
</feature>
<keyword evidence="5" id="KW-0274">FAD</keyword>
<keyword evidence="9" id="KW-1185">Reference proteome</keyword>
<feature type="transmembrane region" description="Helical" evidence="6">
    <location>
        <begin position="123"/>
        <end position="147"/>
    </location>
</feature>
<dbReference type="InterPro" id="IPR020846">
    <property type="entry name" value="MFS_dom"/>
</dbReference>
<feature type="transmembrane region" description="Helical" evidence="6">
    <location>
        <begin position="181"/>
        <end position="199"/>
    </location>
</feature>
<dbReference type="SUPFAM" id="SSF103473">
    <property type="entry name" value="MFS general substrate transporter"/>
    <property type="match status" value="1"/>
</dbReference>
<dbReference type="InterPro" id="IPR051209">
    <property type="entry name" value="FAD-bind_Monooxygenase_sf"/>
</dbReference>
<evidence type="ECO:0000256" key="2">
    <source>
        <dbReference type="ARBA" id="ARBA00004141"/>
    </source>
</evidence>
<evidence type="ECO:0000313" key="8">
    <source>
        <dbReference type="EMBL" id="KAB8269053.1"/>
    </source>
</evidence>
<dbReference type="PROSITE" id="PS50850">
    <property type="entry name" value="MFS"/>
    <property type="match status" value="1"/>
</dbReference>
<name>A0A5N6IUZ6_9EURO</name>
<dbReference type="Gene3D" id="3.50.50.60">
    <property type="entry name" value="FAD/NAD(P)-binding domain"/>
    <property type="match status" value="1"/>
</dbReference>
<reference evidence="8 9" key="1">
    <citation type="submission" date="2019-04" db="EMBL/GenBank/DDBJ databases">
        <title>Fungal friends and foes A comparative genomics study of 23 Aspergillus species from section Flavi.</title>
        <authorList>
            <consortium name="DOE Joint Genome Institute"/>
            <person name="Kjaerbolling I."/>
            <person name="Vesth T.C."/>
            <person name="Frisvad J.C."/>
            <person name="Nybo J.L."/>
            <person name="Theobald S."/>
            <person name="Kildgaard S."/>
            <person name="Petersen T.I."/>
            <person name="Kuo A."/>
            <person name="Sato A."/>
            <person name="Lyhne E.K."/>
            <person name="Kogle M.E."/>
            <person name="Wiebenga A."/>
            <person name="Kun R.S."/>
            <person name="Lubbers R.J."/>
            <person name="Makela M.R."/>
            <person name="Barry K."/>
            <person name="Chovatia M."/>
            <person name="Clum A."/>
            <person name="Daum C."/>
            <person name="Haridas S."/>
            <person name="He G."/>
            <person name="LaButti K."/>
            <person name="Lipzen A."/>
            <person name="Mondo S."/>
            <person name="Pangilinan J."/>
            <person name="Riley R."/>
            <person name="Salamov A."/>
            <person name="Simmons B.A."/>
            <person name="Magnuson J.K."/>
            <person name="Henrissat B."/>
            <person name="Mortensen U.H."/>
            <person name="Larsen T.O."/>
            <person name="De vries R.P."/>
            <person name="Grigoriev I.V."/>
            <person name="Machida M."/>
            <person name="Baker S.E."/>
            <person name="Andersen M.R."/>
        </authorList>
    </citation>
    <scope>NUCLEOTIDE SEQUENCE [LARGE SCALE GENOMIC DNA]</scope>
    <source>
        <strain evidence="8 9">CBS 117635</strain>
    </source>
</reference>
<evidence type="ECO:0000259" key="7">
    <source>
        <dbReference type="PROSITE" id="PS50850"/>
    </source>
</evidence>
<evidence type="ECO:0000256" key="4">
    <source>
        <dbReference type="ARBA" id="ARBA00022630"/>
    </source>
</evidence>
<dbReference type="SUPFAM" id="SSF51905">
    <property type="entry name" value="FAD/NAD(P)-binding domain"/>
    <property type="match status" value="1"/>
</dbReference>
<feature type="transmembrane region" description="Helical" evidence="6">
    <location>
        <begin position="211"/>
        <end position="231"/>
    </location>
</feature>
<evidence type="ECO:0000256" key="1">
    <source>
        <dbReference type="ARBA" id="ARBA00001974"/>
    </source>
</evidence>
<comment type="cofactor">
    <cofactor evidence="1">
        <name>FAD</name>
        <dbReference type="ChEBI" id="CHEBI:57692"/>
    </cofactor>
</comment>